<keyword evidence="1" id="KW-0808">Transferase</keyword>
<evidence type="ECO:0000313" key="1">
    <source>
        <dbReference type="EMBL" id="MBJ7551512.1"/>
    </source>
</evidence>
<dbReference type="GO" id="GO:0008168">
    <property type="term" value="F:methyltransferase activity"/>
    <property type="evidence" value="ECO:0007669"/>
    <property type="project" value="UniProtKB-KW"/>
</dbReference>
<dbReference type="Gene3D" id="3.40.50.150">
    <property type="entry name" value="Vaccinia Virus protein VP39"/>
    <property type="match status" value="1"/>
</dbReference>
<proteinExistence type="predicted"/>
<evidence type="ECO:0000313" key="2">
    <source>
        <dbReference type="Proteomes" id="UP000598488"/>
    </source>
</evidence>
<keyword evidence="2" id="KW-1185">Reference proteome</keyword>
<keyword evidence="1" id="KW-0489">Methyltransferase</keyword>
<dbReference type="InterPro" id="IPR029063">
    <property type="entry name" value="SAM-dependent_MTases_sf"/>
</dbReference>
<accession>A0ABS0ZD13</accession>
<sequence length="407" mass="45487">MKPKNAPSSPVSFADPKLQEICNQHLRKQLNSLLNQLPKNEAQQALQLSLENLVTKILDTQLPHDQLVELFATAYENLLTSYQTAELTESEQTTSYLNATGLVMSVEHALHTFQDIYRVQAFIRGIHQALESKQGSQKIHIVYPACGPFAPLLLPLIRHYAASDTARHQLKVTLIDIQPGAIKALNKLISDLDISDYIHEVLCCDVMNYHPNHPIDVLVMEALQHGFTREGHLAFARHLAPYLTADAIMLPEKIVVTASLNVGQREFVDQWKDNKRTHSSLVDETIQSERVCLGEVFSLTLESLRKLTVIPLGDGMELIECNQVQVPKSIENIDKTNLLLCVTVTTFGQEKISEYDSGITHPLCDMSVCIDFVPKVAEPDDLLVKSGDRLKFYYKLSGAPGFLPTIA</sequence>
<name>A0ABS0ZD13_9GAMM</name>
<comment type="caution">
    <text evidence="1">The sequence shown here is derived from an EMBL/GenBank/DDBJ whole genome shotgun (WGS) entry which is preliminary data.</text>
</comment>
<protein>
    <submittedName>
        <fullName evidence="1">Class I SAM-dependent methyltransferase</fullName>
    </submittedName>
</protein>
<dbReference type="RefSeq" id="WP_199463119.1">
    <property type="nucleotide sequence ID" value="NZ_JAEMUH010000011.1"/>
</dbReference>
<dbReference type="SUPFAM" id="SSF53335">
    <property type="entry name" value="S-adenosyl-L-methionine-dependent methyltransferases"/>
    <property type="match status" value="1"/>
</dbReference>
<dbReference type="GO" id="GO:0032259">
    <property type="term" value="P:methylation"/>
    <property type="evidence" value="ECO:0007669"/>
    <property type="project" value="UniProtKB-KW"/>
</dbReference>
<dbReference type="Proteomes" id="UP000598488">
    <property type="component" value="Unassembled WGS sequence"/>
</dbReference>
<gene>
    <name evidence="1" type="ORF">JHD44_12530</name>
</gene>
<dbReference type="EMBL" id="JAEMUH010000011">
    <property type="protein sequence ID" value="MBJ7551512.1"/>
    <property type="molecule type" value="Genomic_DNA"/>
</dbReference>
<reference evidence="1 2" key="1">
    <citation type="submission" date="2020-12" db="EMBL/GenBank/DDBJ databases">
        <title>Comparative genome analysis of fungal antagonists Marinomonas ostreistagni 398 and M. spartinae 468.</title>
        <authorList>
            <person name="Fields J.L."/>
            <person name="Mavrodi O.V."/>
            <person name="Biber P.D."/>
            <person name="Indest K.J."/>
            <person name="Mavrodi D.V."/>
        </authorList>
    </citation>
    <scope>NUCLEOTIDE SEQUENCE [LARGE SCALE GENOMIC DNA]</scope>
    <source>
        <strain evidence="1 2">USM7</strain>
    </source>
</reference>
<organism evidence="1 2">
    <name type="scientific">Marinomonas ostreistagni</name>
    <dbReference type="NCBI Taxonomy" id="359209"/>
    <lineage>
        <taxon>Bacteria</taxon>
        <taxon>Pseudomonadati</taxon>
        <taxon>Pseudomonadota</taxon>
        <taxon>Gammaproteobacteria</taxon>
        <taxon>Oceanospirillales</taxon>
        <taxon>Oceanospirillaceae</taxon>
        <taxon>Marinomonas</taxon>
    </lineage>
</organism>